<dbReference type="Proteomes" id="UP000184480">
    <property type="component" value="Unassembled WGS sequence"/>
</dbReference>
<dbReference type="STRING" id="1346286.SAMN05444362_11697"/>
<dbReference type="EMBL" id="FQUC01000016">
    <property type="protein sequence ID" value="SHG16586.1"/>
    <property type="molecule type" value="Genomic_DNA"/>
</dbReference>
<reference evidence="2" key="1">
    <citation type="submission" date="2016-11" db="EMBL/GenBank/DDBJ databases">
        <authorList>
            <person name="Varghese N."/>
            <person name="Submissions S."/>
        </authorList>
    </citation>
    <scope>NUCLEOTIDE SEQUENCE [LARGE SCALE GENOMIC DNA]</scope>
    <source>
        <strain evidence="2">DSM 27370</strain>
    </source>
</reference>
<gene>
    <name evidence="1" type="ORF">SAMN05444362_11697</name>
</gene>
<dbReference type="OrthoDB" id="998090at2"/>
<organism evidence="1 2">
    <name type="scientific">Dysgonomonas macrotermitis</name>
    <dbReference type="NCBI Taxonomy" id="1346286"/>
    <lineage>
        <taxon>Bacteria</taxon>
        <taxon>Pseudomonadati</taxon>
        <taxon>Bacteroidota</taxon>
        <taxon>Bacteroidia</taxon>
        <taxon>Bacteroidales</taxon>
        <taxon>Dysgonomonadaceae</taxon>
        <taxon>Dysgonomonas</taxon>
    </lineage>
</organism>
<protein>
    <submittedName>
        <fullName evidence="1">Uncharacterized protein</fullName>
    </submittedName>
</protein>
<evidence type="ECO:0000313" key="2">
    <source>
        <dbReference type="Proteomes" id="UP000184480"/>
    </source>
</evidence>
<accession>A0A1M5HKV0</accession>
<evidence type="ECO:0000313" key="1">
    <source>
        <dbReference type="EMBL" id="SHG16586.1"/>
    </source>
</evidence>
<name>A0A1M5HKV0_9BACT</name>
<keyword evidence="2" id="KW-1185">Reference proteome</keyword>
<sequence length="280" mass="30771">MIHFNKIYIVAILIIAFLLIDNYLSAQVVGINTHNPLRLLHIDGGANTTASTSDSDIEVSDDVVIDNTGRVGIGLLNPVVRLHIDSRNKLSLSTPVAGFRLQDGSEAEDYALTSDANGFAHWAPVDFSGYTVVEYQRVRSEFTEPSTSWASTVVYSNLYIDFPAPGRYLVSIGAKLELTRTGTTQAIFGLLSPSNNPSDYFTNMYTGAYPVLASNQTQLAQIRIILCQEIEITASSLRAYLMLEFFNTNYSNTGYFYTSWGNGGIPPEAHRTGGSFVRIN</sequence>
<dbReference type="AlphaFoldDB" id="A0A1M5HKV0"/>
<dbReference type="RefSeq" id="WP_062185276.1">
    <property type="nucleotide sequence ID" value="NZ_BBXL01000047.1"/>
</dbReference>
<proteinExistence type="predicted"/>